<gene>
    <name evidence="2" type="ORF">FEZ08_03900</name>
</gene>
<dbReference type="InterPro" id="IPR037401">
    <property type="entry name" value="SnoaL-like"/>
</dbReference>
<dbReference type="RefSeq" id="WP_138190406.1">
    <property type="nucleotide sequence ID" value="NZ_VBWP01000002.1"/>
</dbReference>
<proteinExistence type="predicted"/>
<dbReference type="Gene3D" id="3.10.450.50">
    <property type="match status" value="1"/>
</dbReference>
<dbReference type="InterPro" id="IPR032710">
    <property type="entry name" value="NTF2-like_dom_sf"/>
</dbReference>
<sequence length="125" mass="14454">MKSRFEAVNGYFNGWVSGNKEQILATLADTIYIEECYGPCYRGKEQVAVWLERWFAKGTVDSWVITDEWFAEVEQTYFCKWAFTCTYKGNTDSFSGVSKVTFADNKIATLEEFQSTLTHKYPFGE</sequence>
<reference evidence="2 3" key="1">
    <citation type="submission" date="2019-05" db="EMBL/GenBank/DDBJ databases">
        <title>Culicoidintestinum kansasii gen. nov., sp. nov. from the gastrointestinal tract of the biting midge, Culicoides sonorensis.</title>
        <authorList>
            <person name="Neupane S."/>
            <person name="Ghosh A."/>
            <person name="Gunther S."/>
            <person name="Martin K."/>
            <person name="Zurek L."/>
        </authorList>
    </citation>
    <scope>NUCLEOTIDE SEQUENCE [LARGE SCALE GENOMIC DNA]</scope>
    <source>
        <strain evidence="2 3">CS-1</strain>
    </source>
</reference>
<dbReference type="InParanoid" id="A0A5R8QFF6"/>
<comment type="caution">
    <text evidence="2">The sequence shown here is derived from an EMBL/GenBank/DDBJ whole genome shotgun (WGS) entry which is preliminary data.</text>
</comment>
<evidence type="ECO:0000313" key="2">
    <source>
        <dbReference type="EMBL" id="TLG76769.1"/>
    </source>
</evidence>
<dbReference type="Pfam" id="PF12680">
    <property type="entry name" value="SnoaL_2"/>
    <property type="match status" value="1"/>
</dbReference>
<protein>
    <submittedName>
        <fullName evidence="2">Nuclear transport factor 2 family protein</fullName>
    </submittedName>
</protein>
<dbReference type="SUPFAM" id="SSF54427">
    <property type="entry name" value="NTF2-like"/>
    <property type="match status" value="1"/>
</dbReference>
<dbReference type="EMBL" id="VBWP01000002">
    <property type="protein sequence ID" value="TLG76769.1"/>
    <property type="molecule type" value="Genomic_DNA"/>
</dbReference>
<organism evidence="2 3">
    <name type="scientific">Culicoidibacter larvae</name>
    <dbReference type="NCBI Taxonomy" id="2579976"/>
    <lineage>
        <taxon>Bacteria</taxon>
        <taxon>Bacillati</taxon>
        <taxon>Bacillota</taxon>
        <taxon>Culicoidibacteria</taxon>
        <taxon>Culicoidibacterales</taxon>
        <taxon>Culicoidibacteraceae</taxon>
        <taxon>Culicoidibacter</taxon>
    </lineage>
</organism>
<dbReference type="AlphaFoldDB" id="A0A5R8QFF6"/>
<name>A0A5R8QFF6_9FIRM</name>
<accession>A0A5R8QFF6</accession>
<keyword evidence="3" id="KW-1185">Reference proteome</keyword>
<dbReference type="Proteomes" id="UP000306912">
    <property type="component" value="Unassembled WGS sequence"/>
</dbReference>
<evidence type="ECO:0000259" key="1">
    <source>
        <dbReference type="Pfam" id="PF12680"/>
    </source>
</evidence>
<feature type="domain" description="SnoaL-like" evidence="1">
    <location>
        <begin position="8"/>
        <end position="108"/>
    </location>
</feature>
<evidence type="ECO:0000313" key="3">
    <source>
        <dbReference type="Proteomes" id="UP000306912"/>
    </source>
</evidence>
<dbReference type="OrthoDB" id="4203328at2"/>